<dbReference type="InterPro" id="IPR000210">
    <property type="entry name" value="BTB/POZ_dom"/>
</dbReference>
<dbReference type="EMBL" id="LUCH01004400">
    <property type="protein sequence ID" value="KAF5399055.1"/>
    <property type="molecule type" value="Genomic_DNA"/>
</dbReference>
<evidence type="ECO:0000256" key="1">
    <source>
        <dbReference type="ARBA" id="ARBA00022441"/>
    </source>
</evidence>
<sequence length="784" mass="87219">MGTIDVTFELLDTRSIRPSVNDTAPYLCKPINKFRILSTKFQTIGRVLRMVTQCPPNRVLFLLPALPIESMSHQVFGNGHTNEHREPFACADETEVATLNEQLLQTFQCLQSYRQKVQFTDVILCVGEEELPCHKVVLAASSRYFHAMFSSPYKEQQTSHVLLEHVSPWAVRRLLDFAYLGVLELSTTTVQDVFNAASLLDYPIAMKACIRFMEQHLDITNCLGVEALAELHGLTNLSRAARKMAVENFDTLVLESNEWGLLPLSSVISYVSSDGLDVPSEQCVWQACIAWIDHDPETRVVHFPTLLANVRLRHLGRQFLAARLSDNAYLKENRTAQALVQQALERQSSSVPFETDLPPRPATLKRPTLVVLGGLNSCILNCMQSFSPSKTAWLSCPSMPVDSLAWFSVAVVSNVLFVMGGIKASYSYPSVLYKRSRRGNTEAGTIMSAVYSYSPSRGRWSQCSPMPQARARHAAVAVGGSHIFVFGGMTMTSCDDDSPRSGQMARRPARSFVNMQSQQGEAVPGVVRASTIIRYDVCSDSWTIVGRSVQPRLESRVVIIDDDGSPLGTSPLRLSPQDDIASEEDTERISSEGDYPVVTADTATGTCSALRESTRWHRHPSSHGVRQRTLVEIGGVTEAQPHGTDQVLFYCLEPDLTVHPTGDYIKLQQPIRYVSCAVQQATHLLYLFWEQTSELSVLDLARHTLRPLAPLALGQARVHAGFTWVGNYLYVVGGFSEFLGDDRRPTAPRDDVHWYNPETDNWTLVKVTNSTVPRAIFGCVCLNM</sequence>
<dbReference type="SUPFAM" id="SSF54695">
    <property type="entry name" value="POZ domain"/>
    <property type="match status" value="1"/>
</dbReference>
<dbReference type="SMART" id="SM00612">
    <property type="entry name" value="Kelch"/>
    <property type="match status" value="3"/>
</dbReference>
<dbReference type="InterPro" id="IPR011333">
    <property type="entry name" value="SKP1/BTB/POZ_sf"/>
</dbReference>
<dbReference type="PROSITE" id="PS50097">
    <property type="entry name" value="BTB"/>
    <property type="match status" value="1"/>
</dbReference>
<dbReference type="SMART" id="SM00875">
    <property type="entry name" value="BACK"/>
    <property type="match status" value="1"/>
</dbReference>
<protein>
    <submittedName>
        <fullName evidence="5">Ectoderm neural cortex protein 1</fullName>
    </submittedName>
</protein>
<comment type="caution">
    <text evidence="5">The sequence shown here is derived from an EMBL/GenBank/DDBJ whole genome shotgun (WGS) entry which is preliminary data.</text>
</comment>
<keyword evidence="6" id="KW-1185">Reference proteome</keyword>
<dbReference type="Proteomes" id="UP000748531">
    <property type="component" value="Unassembled WGS sequence"/>
</dbReference>
<dbReference type="OrthoDB" id="6418787at2759"/>
<dbReference type="InterPro" id="IPR011043">
    <property type="entry name" value="Gal_Oxase/kelch_b-propeller"/>
</dbReference>
<gene>
    <name evidence="5" type="ORF">PHET_07829</name>
</gene>
<dbReference type="AlphaFoldDB" id="A0A8J4WPV6"/>
<dbReference type="SMART" id="SM00225">
    <property type="entry name" value="BTB"/>
    <property type="match status" value="1"/>
</dbReference>
<keyword evidence="2" id="KW-0677">Repeat</keyword>
<dbReference type="PANTHER" id="PTHR45632">
    <property type="entry name" value="LD33804P"/>
    <property type="match status" value="1"/>
</dbReference>
<evidence type="ECO:0000259" key="4">
    <source>
        <dbReference type="PROSITE" id="PS50097"/>
    </source>
</evidence>
<evidence type="ECO:0000313" key="5">
    <source>
        <dbReference type="EMBL" id="KAF5399055.1"/>
    </source>
</evidence>
<evidence type="ECO:0000256" key="3">
    <source>
        <dbReference type="SAM" id="MobiDB-lite"/>
    </source>
</evidence>
<organism evidence="5 6">
    <name type="scientific">Paragonimus heterotremus</name>
    <dbReference type="NCBI Taxonomy" id="100268"/>
    <lineage>
        <taxon>Eukaryota</taxon>
        <taxon>Metazoa</taxon>
        <taxon>Spiralia</taxon>
        <taxon>Lophotrochozoa</taxon>
        <taxon>Platyhelminthes</taxon>
        <taxon>Trematoda</taxon>
        <taxon>Digenea</taxon>
        <taxon>Plagiorchiida</taxon>
        <taxon>Troglotremata</taxon>
        <taxon>Troglotrematidae</taxon>
        <taxon>Paragonimus</taxon>
    </lineage>
</organism>
<dbReference type="Pfam" id="PF07707">
    <property type="entry name" value="BACK"/>
    <property type="match status" value="1"/>
</dbReference>
<evidence type="ECO:0000256" key="2">
    <source>
        <dbReference type="ARBA" id="ARBA00022737"/>
    </source>
</evidence>
<accession>A0A8J4WPV6</accession>
<dbReference type="InterPro" id="IPR011705">
    <property type="entry name" value="BACK"/>
</dbReference>
<dbReference type="InterPro" id="IPR006652">
    <property type="entry name" value="Kelch_1"/>
</dbReference>
<dbReference type="Gene3D" id="3.30.710.10">
    <property type="entry name" value="Potassium Channel Kv1.1, Chain A"/>
    <property type="match status" value="1"/>
</dbReference>
<dbReference type="InterPro" id="IPR015915">
    <property type="entry name" value="Kelch-typ_b-propeller"/>
</dbReference>
<dbReference type="PANTHER" id="PTHR45632:SF5">
    <property type="entry name" value="KELCH-LIKE PROTEIN 22"/>
    <property type="match status" value="1"/>
</dbReference>
<dbReference type="SUPFAM" id="SSF50965">
    <property type="entry name" value="Galactose oxidase, central domain"/>
    <property type="match status" value="1"/>
</dbReference>
<feature type="domain" description="BTB" evidence="4">
    <location>
        <begin position="120"/>
        <end position="187"/>
    </location>
</feature>
<feature type="region of interest" description="Disordered" evidence="3">
    <location>
        <begin position="567"/>
        <end position="591"/>
    </location>
</feature>
<dbReference type="Pfam" id="PF01344">
    <property type="entry name" value="Kelch_1"/>
    <property type="match status" value="1"/>
</dbReference>
<dbReference type="Gene3D" id="2.120.10.80">
    <property type="entry name" value="Kelch-type beta propeller"/>
    <property type="match status" value="2"/>
</dbReference>
<keyword evidence="1" id="KW-0880">Kelch repeat</keyword>
<dbReference type="Pfam" id="PF00651">
    <property type="entry name" value="BTB"/>
    <property type="match status" value="1"/>
</dbReference>
<proteinExistence type="predicted"/>
<reference evidence="5" key="1">
    <citation type="submission" date="2019-05" db="EMBL/GenBank/DDBJ databases">
        <title>Annotation for the trematode Paragonimus heterotremus.</title>
        <authorList>
            <person name="Choi Y.-J."/>
        </authorList>
    </citation>
    <scope>NUCLEOTIDE SEQUENCE</scope>
    <source>
        <strain evidence="5">LC</strain>
    </source>
</reference>
<dbReference type="FunFam" id="1.25.40.420:FF:000001">
    <property type="entry name" value="Kelch-like family member 12"/>
    <property type="match status" value="1"/>
</dbReference>
<name>A0A8J4WPV6_9TREM</name>
<evidence type="ECO:0000313" key="6">
    <source>
        <dbReference type="Proteomes" id="UP000748531"/>
    </source>
</evidence>
<dbReference type="Gene3D" id="1.25.40.420">
    <property type="match status" value="1"/>
</dbReference>